<evidence type="ECO:0000313" key="2">
    <source>
        <dbReference type="EMBL" id="GIY52615.1"/>
    </source>
</evidence>
<name>A0AAV4U4E5_9ARAC</name>
<protein>
    <submittedName>
        <fullName evidence="2">Uncharacterized protein</fullName>
    </submittedName>
</protein>
<proteinExistence type="predicted"/>
<feature type="region of interest" description="Disordered" evidence="1">
    <location>
        <begin position="99"/>
        <end position="125"/>
    </location>
</feature>
<evidence type="ECO:0000256" key="1">
    <source>
        <dbReference type="SAM" id="MobiDB-lite"/>
    </source>
</evidence>
<dbReference type="Proteomes" id="UP001054837">
    <property type="component" value="Unassembled WGS sequence"/>
</dbReference>
<accession>A0AAV4U4E5</accession>
<reference evidence="2 3" key="1">
    <citation type="submission" date="2021-06" db="EMBL/GenBank/DDBJ databases">
        <title>Caerostris darwini draft genome.</title>
        <authorList>
            <person name="Kono N."/>
            <person name="Arakawa K."/>
        </authorList>
    </citation>
    <scope>NUCLEOTIDE SEQUENCE [LARGE SCALE GENOMIC DNA]</scope>
</reference>
<comment type="caution">
    <text evidence="2">The sequence shown here is derived from an EMBL/GenBank/DDBJ whole genome shotgun (WGS) entry which is preliminary data.</text>
</comment>
<evidence type="ECO:0000313" key="3">
    <source>
        <dbReference type="Proteomes" id="UP001054837"/>
    </source>
</evidence>
<gene>
    <name evidence="2" type="ORF">CDAR_479661</name>
</gene>
<dbReference type="AlphaFoldDB" id="A0AAV4U4E5"/>
<dbReference type="EMBL" id="BPLQ01010688">
    <property type="protein sequence ID" value="GIY52615.1"/>
    <property type="molecule type" value="Genomic_DNA"/>
</dbReference>
<keyword evidence="3" id="KW-1185">Reference proteome</keyword>
<sequence length="250" mass="28452">MRPDEFFRRAADSEPVQAYFRERKAESVVHLRNACHRCTTDWRRGGAVERAHPIGAPLRGSVFVIQNRCCLLSREERVAHAEGTPRETDMAKALPLADPTTVSGEEETPGLLAGKGARALQPRDPRVPSPWRQIPLAEAPLSLSEQIAQYFFSVFSLPGMYIKLTGIKRRPQTMMRLRSEEMGWNEKPKISILLVELVVHRSQGVTQGKLVYYPLPKVYIRFRANALNRNACLTAIIFKFIFIYFSKTIK</sequence>
<organism evidence="2 3">
    <name type="scientific">Caerostris darwini</name>
    <dbReference type="NCBI Taxonomy" id="1538125"/>
    <lineage>
        <taxon>Eukaryota</taxon>
        <taxon>Metazoa</taxon>
        <taxon>Ecdysozoa</taxon>
        <taxon>Arthropoda</taxon>
        <taxon>Chelicerata</taxon>
        <taxon>Arachnida</taxon>
        <taxon>Araneae</taxon>
        <taxon>Araneomorphae</taxon>
        <taxon>Entelegynae</taxon>
        <taxon>Araneoidea</taxon>
        <taxon>Araneidae</taxon>
        <taxon>Caerostris</taxon>
    </lineage>
</organism>